<protein>
    <recommendedName>
        <fullName evidence="3">thioredoxin-dependent peroxiredoxin</fullName>
        <ecNumber evidence="3">1.11.1.24</ecNumber>
    </recommendedName>
    <alternativeName>
        <fullName evidence="9">Thioredoxin peroxidase</fullName>
    </alternativeName>
    <alternativeName>
        <fullName evidence="11">Thioredoxin-dependent peroxiredoxin Bcp</fullName>
    </alternativeName>
</protein>
<keyword evidence="6 15" id="KW-0560">Oxidoreductase</keyword>
<dbReference type="InterPro" id="IPR013766">
    <property type="entry name" value="Thioredoxin_domain"/>
</dbReference>
<dbReference type="PIRSF" id="PIRSF000239">
    <property type="entry name" value="AHPC"/>
    <property type="match status" value="1"/>
</dbReference>
<evidence type="ECO:0000259" key="14">
    <source>
        <dbReference type="PROSITE" id="PS51352"/>
    </source>
</evidence>
<evidence type="ECO:0000256" key="12">
    <source>
        <dbReference type="ARBA" id="ARBA00049091"/>
    </source>
</evidence>
<keyword evidence="7" id="KW-1015">Disulfide bond</keyword>
<comment type="similarity">
    <text evidence="10">Belongs to the peroxiredoxin family. BCP/PrxQ subfamily.</text>
</comment>
<dbReference type="RefSeq" id="WP_125029288.1">
    <property type="nucleotide sequence ID" value="NZ_JAPXVP010000002.1"/>
</dbReference>
<name>A0A425Y695_9BACT</name>
<dbReference type="InterPro" id="IPR000866">
    <property type="entry name" value="AhpC/TSA"/>
</dbReference>
<dbReference type="InterPro" id="IPR024706">
    <property type="entry name" value="Peroxiredoxin_AhpC-typ"/>
</dbReference>
<evidence type="ECO:0000313" key="15">
    <source>
        <dbReference type="EMBL" id="RRG23976.1"/>
    </source>
</evidence>
<dbReference type="PANTHER" id="PTHR42801:SF4">
    <property type="entry name" value="AHPC_TSA FAMILY PROTEIN"/>
    <property type="match status" value="1"/>
</dbReference>
<evidence type="ECO:0000256" key="10">
    <source>
        <dbReference type="ARBA" id="ARBA00038489"/>
    </source>
</evidence>
<evidence type="ECO:0000256" key="8">
    <source>
        <dbReference type="ARBA" id="ARBA00023284"/>
    </source>
</evidence>
<evidence type="ECO:0000256" key="9">
    <source>
        <dbReference type="ARBA" id="ARBA00032824"/>
    </source>
</evidence>
<dbReference type="FunFam" id="3.40.30.10:FF:000007">
    <property type="entry name" value="Thioredoxin-dependent thiol peroxidase"/>
    <property type="match status" value="1"/>
</dbReference>
<sequence>MTELKEGDKAPVFSGINQDGEVLKLSDFKGKRLILYFYPKDNTPGCTAESCNLNENYDELTKHGFEVVGVSPDDAGKHQKFIAKYDLAFNLIADTEKEILEAYGAWGEKKLYGKVYDGVLRTTFVISPDGVIEKIFKKVKTKDHANQILTELGIQF</sequence>
<reference evidence="15 16" key="1">
    <citation type="submission" date="2018-07" db="EMBL/GenBank/DDBJ databases">
        <title>Draft genome sequence of Ancylomarina sp. M1P.</title>
        <authorList>
            <person name="Yadav S."/>
            <person name="Villanueva L."/>
            <person name="Damste J.S.S."/>
        </authorList>
    </citation>
    <scope>NUCLEOTIDE SEQUENCE [LARGE SCALE GENOMIC DNA]</scope>
    <source>
        <strain evidence="15 16">M1P</strain>
    </source>
</reference>
<dbReference type="SUPFAM" id="SSF52833">
    <property type="entry name" value="Thioredoxin-like"/>
    <property type="match status" value="1"/>
</dbReference>
<comment type="subunit">
    <text evidence="2">Monomer.</text>
</comment>
<evidence type="ECO:0000256" key="13">
    <source>
        <dbReference type="PIRSR" id="PIRSR000239-1"/>
    </source>
</evidence>
<accession>A0A425Y695</accession>
<evidence type="ECO:0000256" key="4">
    <source>
        <dbReference type="ARBA" id="ARBA00022559"/>
    </source>
</evidence>
<feature type="active site" description="Cysteine sulfenic acid (-SOH) intermediate; for peroxidase activity" evidence="13">
    <location>
        <position position="46"/>
    </location>
</feature>
<evidence type="ECO:0000256" key="3">
    <source>
        <dbReference type="ARBA" id="ARBA00013017"/>
    </source>
</evidence>
<evidence type="ECO:0000256" key="2">
    <source>
        <dbReference type="ARBA" id="ARBA00011245"/>
    </source>
</evidence>
<keyword evidence="8" id="KW-0676">Redox-active center</keyword>
<evidence type="ECO:0000256" key="1">
    <source>
        <dbReference type="ARBA" id="ARBA00003330"/>
    </source>
</evidence>
<dbReference type="PROSITE" id="PS51352">
    <property type="entry name" value="THIOREDOXIN_2"/>
    <property type="match status" value="1"/>
</dbReference>
<dbReference type="CDD" id="cd03017">
    <property type="entry name" value="PRX_BCP"/>
    <property type="match status" value="1"/>
</dbReference>
<proteinExistence type="inferred from homology"/>
<dbReference type="PANTHER" id="PTHR42801">
    <property type="entry name" value="THIOREDOXIN-DEPENDENT PEROXIDE REDUCTASE"/>
    <property type="match status" value="1"/>
</dbReference>
<comment type="caution">
    <text evidence="15">The sequence shown here is derived from an EMBL/GenBank/DDBJ whole genome shotgun (WGS) entry which is preliminary data.</text>
</comment>
<dbReference type="InterPro" id="IPR050924">
    <property type="entry name" value="Peroxiredoxin_BCP/PrxQ"/>
</dbReference>
<dbReference type="InterPro" id="IPR036249">
    <property type="entry name" value="Thioredoxin-like_sf"/>
</dbReference>
<keyword evidence="4 15" id="KW-0575">Peroxidase</keyword>
<feature type="domain" description="Thioredoxin" evidence="14">
    <location>
        <begin position="4"/>
        <end position="154"/>
    </location>
</feature>
<evidence type="ECO:0000313" key="16">
    <source>
        <dbReference type="Proteomes" id="UP000285794"/>
    </source>
</evidence>
<dbReference type="Pfam" id="PF00578">
    <property type="entry name" value="AhpC-TSA"/>
    <property type="match status" value="1"/>
</dbReference>
<dbReference type="NCBIfam" id="NF006960">
    <property type="entry name" value="PRK09437.1"/>
    <property type="match status" value="1"/>
</dbReference>
<dbReference type="OrthoDB" id="9812811at2"/>
<dbReference type="EC" id="1.11.1.24" evidence="3"/>
<dbReference type="AlphaFoldDB" id="A0A425Y695"/>
<dbReference type="GO" id="GO:0005737">
    <property type="term" value="C:cytoplasm"/>
    <property type="evidence" value="ECO:0007669"/>
    <property type="project" value="TreeGrafter"/>
</dbReference>
<dbReference type="Gene3D" id="3.40.30.10">
    <property type="entry name" value="Glutaredoxin"/>
    <property type="match status" value="1"/>
</dbReference>
<keyword evidence="5" id="KW-0049">Antioxidant</keyword>
<evidence type="ECO:0000256" key="7">
    <source>
        <dbReference type="ARBA" id="ARBA00023157"/>
    </source>
</evidence>
<dbReference type="GO" id="GO:0034599">
    <property type="term" value="P:cellular response to oxidative stress"/>
    <property type="evidence" value="ECO:0007669"/>
    <property type="project" value="TreeGrafter"/>
</dbReference>
<evidence type="ECO:0000256" key="6">
    <source>
        <dbReference type="ARBA" id="ARBA00023002"/>
    </source>
</evidence>
<evidence type="ECO:0000256" key="5">
    <source>
        <dbReference type="ARBA" id="ARBA00022862"/>
    </source>
</evidence>
<evidence type="ECO:0000256" key="11">
    <source>
        <dbReference type="ARBA" id="ARBA00042639"/>
    </source>
</evidence>
<dbReference type="GO" id="GO:0008379">
    <property type="term" value="F:thioredoxin peroxidase activity"/>
    <property type="evidence" value="ECO:0007669"/>
    <property type="project" value="TreeGrafter"/>
</dbReference>
<keyword evidence="16" id="KW-1185">Reference proteome</keyword>
<gene>
    <name evidence="15" type="ORF">DWB61_02335</name>
</gene>
<dbReference type="EMBL" id="QQWG01000002">
    <property type="protein sequence ID" value="RRG23976.1"/>
    <property type="molecule type" value="Genomic_DNA"/>
</dbReference>
<organism evidence="15 16">
    <name type="scientific">Ancylomarina euxinus</name>
    <dbReference type="NCBI Taxonomy" id="2283627"/>
    <lineage>
        <taxon>Bacteria</taxon>
        <taxon>Pseudomonadati</taxon>
        <taxon>Bacteroidota</taxon>
        <taxon>Bacteroidia</taxon>
        <taxon>Marinilabiliales</taxon>
        <taxon>Marinifilaceae</taxon>
        <taxon>Ancylomarina</taxon>
    </lineage>
</organism>
<comment type="function">
    <text evidence="1">Thiol-specific peroxidase that catalyzes the reduction of hydrogen peroxide and organic hydroperoxides to water and alcohols, respectively. Plays a role in cell protection against oxidative stress by detoxifying peroxides and as sensor of hydrogen peroxide-mediated signaling events.</text>
</comment>
<dbReference type="Proteomes" id="UP000285794">
    <property type="component" value="Unassembled WGS sequence"/>
</dbReference>
<dbReference type="GO" id="GO:0045454">
    <property type="term" value="P:cell redox homeostasis"/>
    <property type="evidence" value="ECO:0007669"/>
    <property type="project" value="TreeGrafter"/>
</dbReference>
<comment type="catalytic activity">
    <reaction evidence="12">
        <text>a hydroperoxide + [thioredoxin]-dithiol = an alcohol + [thioredoxin]-disulfide + H2O</text>
        <dbReference type="Rhea" id="RHEA:62620"/>
        <dbReference type="Rhea" id="RHEA-COMP:10698"/>
        <dbReference type="Rhea" id="RHEA-COMP:10700"/>
        <dbReference type="ChEBI" id="CHEBI:15377"/>
        <dbReference type="ChEBI" id="CHEBI:29950"/>
        <dbReference type="ChEBI" id="CHEBI:30879"/>
        <dbReference type="ChEBI" id="CHEBI:35924"/>
        <dbReference type="ChEBI" id="CHEBI:50058"/>
        <dbReference type="EC" id="1.11.1.24"/>
    </reaction>
</comment>